<dbReference type="EMBL" id="OX459123">
    <property type="protein sequence ID" value="CAI9110391.1"/>
    <property type="molecule type" value="Genomic_DNA"/>
</dbReference>
<dbReference type="AlphaFoldDB" id="A0AAV1DRB0"/>
<dbReference type="Proteomes" id="UP001161247">
    <property type="component" value="Chromosome 6"/>
</dbReference>
<keyword evidence="2" id="KW-0808">Transferase</keyword>
<accession>A0AAV1DRB0</accession>
<dbReference type="Gene3D" id="3.30.559.10">
    <property type="entry name" value="Chloramphenicol acetyltransferase-like domain"/>
    <property type="match status" value="2"/>
</dbReference>
<dbReference type="InterPro" id="IPR023213">
    <property type="entry name" value="CAT-like_dom_sf"/>
</dbReference>
<evidence type="ECO:0000313" key="4">
    <source>
        <dbReference type="EMBL" id="CAI9110391.1"/>
    </source>
</evidence>
<dbReference type="InterPro" id="IPR050898">
    <property type="entry name" value="Plant_acyltransferase"/>
</dbReference>
<dbReference type="PANTHER" id="PTHR31147:SF1">
    <property type="entry name" value="ACYL TRANSFERASE 4"/>
    <property type="match status" value="1"/>
</dbReference>
<protein>
    <submittedName>
        <fullName evidence="4">OLC1v1010403C1</fullName>
    </submittedName>
</protein>
<evidence type="ECO:0000256" key="2">
    <source>
        <dbReference type="ARBA" id="ARBA00022679"/>
    </source>
</evidence>
<dbReference type="Pfam" id="PF02458">
    <property type="entry name" value="Transferase"/>
    <property type="match status" value="1"/>
</dbReference>
<reference evidence="4" key="1">
    <citation type="submission" date="2023-03" db="EMBL/GenBank/DDBJ databases">
        <authorList>
            <person name="Julca I."/>
        </authorList>
    </citation>
    <scope>NUCLEOTIDE SEQUENCE</scope>
</reference>
<proteinExistence type="inferred from homology"/>
<name>A0AAV1DRB0_OLDCO</name>
<evidence type="ECO:0000256" key="3">
    <source>
        <dbReference type="ARBA" id="ARBA00023315"/>
    </source>
</evidence>
<comment type="similarity">
    <text evidence="1">Belongs to the plant acyltransferase family.</text>
</comment>
<dbReference type="GO" id="GO:0016746">
    <property type="term" value="F:acyltransferase activity"/>
    <property type="evidence" value="ECO:0007669"/>
    <property type="project" value="UniProtKB-KW"/>
</dbReference>
<organism evidence="4 5">
    <name type="scientific">Oldenlandia corymbosa var. corymbosa</name>
    <dbReference type="NCBI Taxonomy" id="529605"/>
    <lineage>
        <taxon>Eukaryota</taxon>
        <taxon>Viridiplantae</taxon>
        <taxon>Streptophyta</taxon>
        <taxon>Embryophyta</taxon>
        <taxon>Tracheophyta</taxon>
        <taxon>Spermatophyta</taxon>
        <taxon>Magnoliopsida</taxon>
        <taxon>eudicotyledons</taxon>
        <taxon>Gunneridae</taxon>
        <taxon>Pentapetalae</taxon>
        <taxon>asterids</taxon>
        <taxon>lamiids</taxon>
        <taxon>Gentianales</taxon>
        <taxon>Rubiaceae</taxon>
        <taxon>Rubioideae</taxon>
        <taxon>Spermacoceae</taxon>
        <taxon>Hedyotis-Oldenlandia complex</taxon>
        <taxon>Oldenlandia</taxon>
    </lineage>
</organism>
<keyword evidence="5" id="KW-1185">Reference proteome</keyword>
<keyword evidence="3" id="KW-0012">Acyltransferase</keyword>
<evidence type="ECO:0000256" key="1">
    <source>
        <dbReference type="ARBA" id="ARBA00009861"/>
    </source>
</evidence>
<dbReference type="PANTHER" id="PTHR31147">
    <property type="entry name" value="ACYL TRANSFERASE 4"/>
    <property type="match status" value="1"/>
</dbReference>
<evidence type="ECO:0000313" key="5">
    <source>
        <dbReference type="Proteomes" id="UP001161247"/>
    </source>
</evidence>
<gene>
    <name evidence="4" type="ORF">OLC1_LOCUS18058</name>
</gene>
<sequence>MCKILIYFLINTKKKTLWNTLIFSTKSTYMDFNVTRLSHGLVPPSDPTPSGVLDLSVIDRQPVLRCNARTLHVFRQGGPTPAAEVIRQALSKALVPYYPLAGRLRFGNSDDDSRLQITCSGEGIWFVEANVDRSLEEMNYFENAMSIPIDTIDKLLPPHPDAADNLDPLVLIQITQFNCNGFVMGLTFCHTICDGLGAAQFLKAVGEMAQGADKPSMIPSWSRDLIQSPALEAYLNSFPKTPLPPPVPTYQLEHTSIDITTDYINREKQNFKAETGGRNCSSFEIVAASFWKHRTQAISDSLKEDTELKLVFFANCRQFVHPTLPQGYYGNCFFPVTISASSGLLKQGSIVQVVKLIQEAKADLPNEFTKWIKSGVVQGADPFLPPMLYTTLFISEWGRLGFNEVDYGWGRPVHVVPIQGSSVIPVGIVGWLPSPRSGIRLMTWCVEKDHLSSLAYYDLGKRR</sequence>